<evidence type="ECO:0000313" key="4">
    <source>
        <dbReference type="Proteomes" id="UP001500943"/>
    </source>
</evidence>
<dbReference type="EMBL" id="BAAAKW010000017">
    <property type="protein sequence ID" value="GAA1212571.1"/>
    <property type="molecule type" value="Genomic_DNA"/>
</dbReference>
<dbReference type="SUPFAM" id="SSF54593">
    <property type="entry name" value="Glyoxalase/Bleomycin resistance protein/Dihydroxybiphenyl dioxygenase"/>
    <property type="match status" value="1"/>
</dbReference>
<feature type="region of interest" description="Disordered" evidence="1">
    <location>
        <begin position="63"/>
        <end position="83"/>
    </location>
</feature>
<feature type="domain" description="Glyoxalase/Bleomycin resistance-like N-terminal" evidence="2">
    <location>
        <begin position="19"/>
        <end position="46"/>
    </location>
</feature>
<dbReference type="RefSeq" id="WP_343923716.1">
    <property type="nucleotide sequence ID" value="NZ_BAAAKW010000017.1"/>
</dbReference>
<sequence>MSKRDVYPHGVPHWTTCLVRDIDQATKFYGQVFGWSFKVNPDGDYAEATLRGRTVAGIGTLASAGANAQPGGHGTGIHSDCRR</sequence>
<evidence type="ECO:0000313" key="3">
    <source>
        <dbReference type="EMBL" id="GAA1212571.1"/>
    </source>
</evidence>
<protein>
    <recommendedName>
        <fullName evidence="2">Glyoxalase/Bleomycin resistance-like N-terminal domain-containing protein</fullName>
    </recommendedName>
</protein>
<comment type="caution">
    <text evidence="3">The sequence shown here is derived from an EMBL/GenBank/DDBJ whole genome shotgun (WGS) entry which is preliminary data.</text>
</comment>
<evidence type="ECO:0000259" key="2">
    <source>
        <dbReference type="Pfam" id="PF22677"/>
    </source>
</evidence>
<name>A0ABN1VIA4_9MICO</name>
<dbReference type="InterPro" id="IPR029068">
    <property type="entry name" value="Glyas_Bleomycin-R_OHBP_Dase"/>
</dbReference>
<proteinExistence type="predicted"/>
<dbReference type="Gene3D" id="3.10.180.10">
    <property type="entry name" value="2,3-Dihydroxybiphenyl 1,2-Dioxygenase, domain 1"/>
    <property type="match status" value="1"/>
</dbReference>
<accession>A0ABN1VIA4</accession>
<dbReference type="Proteomes" id="UP001500943">
    <property type="component" value="Unassembled WGS sequence"/>
</dbReference>
<dbReference type="InterPro" id="IPR053863">
    <property type="entry name" value="Glyoxy/Ble-like_N"/>
</dbReference>
<dbReference type="Pfam" id="PF22677">
    <property type="entry name" value="Ble-like_N"/>
    <property type="match status" value="1"/>
</dbReference>
<reference evidence="3 4" key="1">
    <citation type="journal article" date="2019" name="Int. J. Syst. Evol. Microbiol.">
        <title>The Global Catalogue of Microorganisms (GCM) 10K type strain sequencing project: providing services to taxonomists for standard genome sequencing and annotation.</title>
        <authorList>
            <consortium name="The Broad Institute Genomics Platform"/>
            <consortium name="The Broad Institute Genome Sequencing Center for Infectious Disease"/>
            <person name="Wu L."/>
            <person name="Ma J."/>
        </authorList>
    </citation>
    <scope>NUCLEOTIDE SEQUENCE [LARGE SCALE GENOMIC DNA]</scope>
    <source>
        <strain evidence="3 4">JCM 12762</strain>
    </source>
</reference>
<keyword evidence="4" id="KW-1185">Reference proteome</keyword>
<organism evidence="3 4">
    <name type="scientific">Rhodoglobus aureus</name>
    <dbReference type="NCBI Taxonomy" id="191497"/>
    <lineage>
        <taxon>Bacteria</taxon>
        <taxon>Bacillati</taxon>
        <taxon>Actinomycetota</taxon>
        <taxon>Actinomycetes</taxon>
        <taxon>Micrococcales</taxon>
        <taxon>Microbacteriaceae</taxon>
        <taxon>Rhodoglobus</taxon>
    </lineage>
</organism>
<evidence type="ECO:0000256" key="1">
    <source>
        <dbReference type="SAM" id="MobiDB-lite"/>
    </source>
</evidence>
<gene>
    <name evidence="3" type="ORF">GCM10009655_09810</name>
</gene>